<feature type="signal peptide" evidence="1">
    <location>
        <begin position="1"/>
        <end position="22"/>
    </location>
</feature>
<protein>
    <submittedName>
        <fullName evidence="2">DUF1566 domain-containing protein</fullName>
    </submittedName>
</protein>
<proteinExistence type="predicted"/>
<reference evidence="2 3" key="1">
    <citation type="submission" date="2019-07" db="EMBL/GenBank/DDBJ databases">
        <authorList>
            <person name="Huq M.A."/>
        </authorList>
    </citation>
    <scope>NUCLEOTIDE SEQUENCE [LARGE SCALE GENOMIC DNA]</scope>
    <source>
        <strain evidence="2 3">MAH-3</strain>
    </source>
</reference>
<evidence type="ECO:0000313" key="2">
    <source>
        <dbReference type="EMBL" id="TSJ44974.1"/>
    </source>
</evidence>
<dbReference type="AlphaFoldDB" id="A0A556MYI0"/>
<gene>
    <name evidence="2" type="ORF">FO442_10280</name>
</gene>
<organism evidence="2 3">
    <name type="scientific">Fluviicola chungangensis</name>
    <dbReference type="NCBI Taxonomy" id="2597671"/>
    <lineage>
        <taxon>Bacteria</taxon>
        <taxon>Pseudomonadati</taxon>
        <taxon>Bacteroidota</taxon>
        <taxon>Flavobacteriia</taxon>
        <taxon>Flavobacteriales</taxon>
        <taxon>Crocinitomicaceae</taxon>
        <taxon>Fluviicola</taxon>
    </lineage>
</organism>
<dbReference type="RefSeq" id="WP_144333095.1">
    <property type="nucleotide sequence ID" value="NZ_VLPL01000004.1"/>
</dbReference>
<dbReference type="EMBL" id="VLPL01000004">
    <property type="protein sequence ID" value="TSJ44974.1"/>
    <property type="molecule type" value="Genomic_DNA"/>
</dbReference>
<evidence type="ECO:0000256" key="1">
    <source>
        <dbReference type="SAM" id="SignalP"/>
    </source>
</evidence>
<accession>A0A556MYI0</accession>
<keyword evidence="1" id="KW-0732">Signal</keyword>
<dbReference type="OrthoDB" id="9765957at2"/>
<name>A0A556MYI0_9FLAO</name>
<keyword evidence="3" id="KW-1185">Reference proteome</keyword>
<dbReference type="Proteomes" id="UP000316008">
    <property type="component" value="Unassembled WGS sequence"/>
</dbReference>
<feature type="chain" id="PRO_5021868571" evidence="1">
    <location>
        <begin position="23"/>
        <end position="346"/>
    </location>
</feature>
<comment type="caution">
    <text evidence="2">The sequence shown here is derived from an EMBL/GenBank/DDBJ whole genome shotgun (WGS) entry which is preliminary data.</text>
</comment>
<evidence type="ECO:0000313" key="3">
    <source>
        <dbReference type="Proteomes" id="UP000316008"/>
    </source>
</evidence>
<sequence>MNKRIVNTVILLLLAFNLFSQAPQKMSYQAVIRNASNTLVTNQNVGMRISILQGGPTGGVVYQETQLPTSNINGLVSVEIGAGTVVSGTFASIDWSAGPYFVQTETDPAGGTNYTISGTTQLLSVPYALHANSANENDPVFDASLASGITASDTANWNHHTDSTDIAGMGYVAGLVKYEVGDFAQGGVVFYVDETGQHGLAVAKNDLPTVRWFAGTYGKTRADGNGIYAGAANTTIIIPAQISLGDDGNSYAAATCNELQITEGTITYSDWYLPTTAELELLGANYTIVDATATANGGTNLLTSPYWSSTEANNTDANAVVITPGGTSILPINKAATFEIRAVRRF</sequence>